<reference evidence="1 2" key="1">
    <citation type="submission" date="2022-05" db="EMBL/GenBank/DDBJ databases">
        <authorList>
            <consortium name="Genoscope - CEA"/>
            <person name="William W."/>
        </authorList>
    </citation>
    <scope>NUCLEOTIDE SEQUENCE [LARGE SCALE GENOMIC DNA]</scope>
</reference>
<evidence type="ECO:0000313" key="1">
    <source>
        <dbReference type="EMBL" id="CAH3165068.1"/>
    </source>
</evidence>
<keyword evidence="2" id="KW-1185">Reference proteome</keyword>
<gene>
    <name evidence="1" type="ORF">PLOB_00006991</name>
</gene>
<evidence type="ECO:0000313" key="2">
    <source>
        <dbReference type="Proteomes" id="UP001159405"/>
    </source>
</evidence>
<comment type="caution">
    <text evidence="1">The sequence shown here is derived from an EMBL/GenBank/DDBJ whole genome shotgun (WGS) entry which is preliminary data.</text>
</comment>
<organism evidence="1 2">
    <name type="scientific">Porites lobata</name>
    <dbReference type="NCBI Taxonomy" id="104759"/>
    <lineage>
        <taxon>Eukaryota</taxon>
        <taxon>Metazoa</taxon>
        <taxon>Cnidaria</taxon>
        <taxon>Anthozoa</taxon>
        <taxon>Hexacorallia</taxon>
        <taxon>Scleractinia</taxon>
        <taxon>Fungiina</taxon>
        <taxon>Poritidae</taxon>
        <taxon>Porites</taxon>
    </lineage>
</organism>
<name>A0ABN8QK03_9CNID</name>
<proteinExistence type="predicted"/>
<sequence>MKKIEEIDVGEFYSIMETLCHDLPPDQQVDGVYRNLENFLLLLAKFYFETDQYRKPGDKLVWFSEREGAFKVAIGGDGAPFGKWDQSMSWLIMKLATDMEKIESKSYTVLGKNVTFSFDLLPGDTKLLAYINGELSNAAKYFSSFANVSKDDCNALNGKYGESHDCKWKPWQYAERINVAK</sequence>
<protein>
    <submittedName>
        <fullName evidence="1">Uncharacterized protein</fullName>
    </submittedName>
</protein>
<dbReference type="EMBL" id="CALNXK010000131">
    <property type="protein sequence ID" value="CAH3165068.1"/>
    <property type="molecule type" value="Genomic_DNA"/>
</dbReference>
<accession>A0ABN8QK03</accession>
<dbReference type="Proteomes" id="UP001159405">
    <property type="component" value="Unassembled WGS sequence"/>
</dbReference>